<gene>
    <name evidence="13" type="ORF">FV139_00110</name>
</gene>
<evidence type="ECO:0000256" key="1">
    <source>
        <dbReference type="ARBA" id="ARBA00004571"/>
    </source>
</evidence>
<protein>
    <submittedName>
        <fullName evidence="13">TonB-dependent receptor plug domain-containing protein</fullName>
    </submittedName>
</protein>
<keyword evidence="5 9" id="KW-0798">TonB box</keyword>
<evidence type="ECO:0000259" key="12">
    <source>
        <dbReference type="Pfam" id="PF07715"/>
    </source>
</evidence>
<dbReference type="AlphaFoldDB" id="A0A5C9A4U0"/>
<evidence type="ECO:0000256" key="9">
    <source>
        <dbReference type="RuleBase" id="RU003357"/>
    </source>
</evidence>
<dbReference type="Proteomes" id="UP000321039">
    <property type="component" value="Unassembled WGS sequence"/>
</dbReference>
<keyword evidence="3 8" id="KW-1134">Transmembrane beta strand</keyword>
<dbReference type="InterPro" id="IPR012910">
    <property type="entry name" value="Plug_dom"/>
</dbReference>
<evidence type="ECO:0000256" key="10">
    <source>
        <dbReference type="SAM" id="SignalP"/>
    </source>
</evidence>
<comment type="caution">
    <text evidence="13">The sequence shown here is derived from an EMBL/GenBank/DDBJ whole genome shotgun (WGS) entry which is preliminary data.</text>
</comment>
<comment type="subcellular location">
    <subcellularLocation>
        <location evidence="1 8">Cell outer membrane</location>
        <topology evidence="1 8">Multi-pass membrane protein</topology>
    </subcellularLocation>
</comment>
<organism evidence="13 14">
    <name type="scientific">Parahaliea maris</name>
    <dbReference type="NCBI Taxonomy" id="2716870"/>
    <lineage>
        <taxon>Bacteria</taxon>
        <taxon>Pseudomonadati</taxon>
        <taxon>Pseudomonadota</taxon>
        <taxon>Gammaproteobacteria</taxon>
        <taxon>Cellvibrionales</taxon>
        <taxon>Halieaceae</taxon>
        <taxon>Parahaliea</taxon>
    </lineage>
</organism>
<feature type="domain" description="TonB-dependent receptor-like beta-barrel" evidence="11">
    <location>
        <begin position="390"/>
        <end position="946"/>
    </location>
</feature>
<dbReference type="PANTHER" id="PTHR47234:SF2">
    <property type="entry name" value="TONB-DEPENDENT RECEPTOR"/>
    <property type="match status" value="1"/>
</dbReference>
<dbReference type="Gene3D" id="2.170.130.10">
    <property type="entry name" value="TonB-dependent receptor, plug domain"/>
    <property type="match status" value="1"/>
</dbReference>
<dbReference type="GO" id="GO:0009279">
    <property type="term" value="C:cell outer membrane"/>
    <property type="evidence" value="ECO:0007669"/>
    <property type="project" value="UniProtKB-SubCell"/>
</dbReference>
<dbReference type="InterPro" id="IPR039426">
    <property type="entry name" value="TonB-dep_rcpt-like"/>
</dbReference>
<evidence type="ECO:0000313" key="13">
    <source>
        <dbReference type="EMBL" id="TXS95953.1"/>
    </source>
</evidence>
<dbReference type="SUPFAM" id="SSF56935">
    <property type="entry name" value="Porins"/>
    <property type="match status" value="1"/>
</dbReference>
<accession>A0A5C9A4U0</accession>
<dbReference type="InterPro" id="IPR000531">
    <property type="entry name" value="Beta-barrel_TonB"/>
</dbReference>
<feature type="chain" id="PRO_5023020749" evidence="10">
    <location>
        <begin position="30"/>
        <end position="988"/>
    </location>
</feature>
<dbReference type="RefSeq" id="WP_148066223.1">
    <property type="nucleotide sequence ID" value="NZ_VRZA01000001.1"/>
</dbReference>
<dbReference type="InterPro" id="IPR037066">
    <property type="entry name" value="Plug_dom_sf"/>
</dbReference>
<sequence length="988" mass="106291">MFEKRRLSTAVSTAVGLAVSSFLPAVASAQEEMIEEVVVTGSRITAPGVVSSSPVASVSAAEIQYQQSPSFEFIMRGLPSTIPGDGSAVNNGTAGQATIDLRGLGPERNLVLMDGKRMTPFNYDGEVDTNTIPTALIERVDVITGGASAVYGSDAIAGAINVILKKDFEGVELDLGRTETGDNDGRTNWVNLTLGANVANDRGNVVLNVGWNERKSILLGDRDEGLLGIDSNTGGGYDDFLAGRAPTPPPAGCGGPDVVDITGSGSTTAIPTRFALVGYGPANGQFRDDGTIGSECSLFNFNPWNYFQTPNERYNATAVGHFDLTDAHSAYANINFANNSVVQQVAPSGTFGAAFMVPLNNAFLSDQARQYMINAGNDALAAGALNPEGLTNWDDTNGNGVVDDEDYLSMQLRRRTVELGGRTEEFDSDYFQMTVGMKGELGFLADWGYDVSFQYGESNLTTVRDGYTNLTNIQNALDSSDGVNCANGDSTCVPLNLFGGFGTITPEMAGYARAIALQRQEVEQTIYSLTFDGPVEFLTLPTADSPMAIAFGYEHRNEAGSLEPDECLKLAPASCQGGAGGNLLPIAGDYTVEEFFIEGFWPLIEGMTLVDELNFEYGWRTSDYTSVGTVDTWKLGLNWRPVDSLLVRVMQQEANRAPNVGELFSPVVTGLDNAQIDPCSVANAGNITPELEALCISTGMTAAQVGTVQDIVSNQINTFDGSDPGSPPDSEQAETFTAGIVWTPDFNFTDYLTLSVDYYDIDITDIIGEFSAQEVLNGCYVAAQASECAKIKRIGGDLTLPASGVELFTTNLDYLQAEGLDIGFNFGFTIGRWGNLDFSGNITHYLTQESQSSSITPVLDCKGFYGTSCDPLPETVWSQRTTWNIDNFTVSLNWMHFDSVDAEPPERAGLFAPFRSIDSYDYFDLFASYDFSWKGDFKVSLGVKNLTDEDPPIVGNDAGSTSFNNGNTFPSTYTVLGRIYTAGFNYRF</sequence>
<evidence type="ECO:0000256" key="2">
    <source>
        <dbReference type="ARBA" id="ARBA00022448"/>
    </source>
</evidence>
<evidence type="ECO:0000256" key="4">
    <source>
        <dbReference type="ARBA" id="ARBA00022692"/>
    </source>
</evidence>
<evidence type="ECO:0000313" key="14">
    <source>
        <dbReference type="Proteomes" id="UP000321039"/>
    </source>
</evidence>
<evidence type="ECO:0000256" key="6">
    <source>
        <dbReference type="ARBA" id="ARBA00023136"/>
    </source>
</evidence>
<keyword evidence="6 8" id="KW-0472">Membrane</keyword>
<keyword evidence="13" id="KW-0675">Receptor</keyword>
<dbReference type="EMBL" id="VRZA01000001">
    <property type="protein sequence ID" value="TXS95953.1"/>
    <property type="molecule type" value="Genomic_DNA"/>
</dbReference>
<keyword evidence="7 8" id="KW-0998">Cell outer membrane</keyword>
<dbReference type="Pfam" id="PF00593">
    <property type="entry name" value="TonB_dep_Rec_b-barrel"/>
    <property type="match status" value="1"/>
</dbReference>
<evidence type="ECO:0000259" key="11">
    <source>
        <dbReference type="Pfam" id="PF00593"/>
    </source>
</evidence>
<name>A0A5C9A4U0_9GAMM</name>
<evidence type="ECO:0000256" key="5">
    <source>
        <dbReference type="ARBA" id="ARBA00023077"/>
    </source>
</evidence>
<dbReference type="Pfam" id="PF07715">
    <property type="entry name" value="Plug"/>
    <property type="match status" value="1"/>
</dbReference>
<feature type="signal peptide" evidence="10">
    <location>
        <begin position="1"/>
        <end position="29"/>
    </location>
</feature>
<evidence type="ECO:0000256" key="7">
    <source>
        <dbReference type="ARBA" id="ARBA00023237"/>
    </source>
</evidence>
<proteinExistence type="inferred from homology"/>
<evidence type="ECO:0000256" key="8">
    <source>
        <dbReference type="PROSITE-ProRule" id="PRU01360"/>
    </source>
</evidence>
<dbReference type="Gene3D" id="2.40.170.20">
    <property type="entry name" value="TonB-dependent receptor, beta-barrel domain"/>
    <property type="match status" value="1"/>
</dbReference>
<dbReference type="PROSITE" id="PS52016">
    <property type="entry name" value="TONB_DEPENDENT_REC_3"/>
    <property type="match status" value="1"/>
</dbReference>
<dbReference type="PANTHER" id="PTHR47234">
    <property type="match status" value="1"/>
</dbReference>
<evidence type="ECO:0000256" key="3">
    <source>
        <dbReference type="ARBA" id="ARBA00022452"/>
    </source>
</evidence>
<feature type="domain" description="TonB-dependent receptor plug" evidence="12">
    <location>
        <begin position="52"/>
        <end position="159"/>
    </location>
</feature>
<comment type="similarity">
    <text evidence="8 9">Belongs to the TonB-dependent receptor family.</text>
</comment>
<reference evidence="13 14" key="1">
    <citation type="submission" date="2019-08" db="EMBL/GenBank/DDBJ databases">
        <title>Parahaliea maris sp. nov., isolated from the surface seawater.</title>
        <authorList>
            <person name="Liu Y."/>
        </authorList>
    </citation>
    <scope>NUCLEOTIDE SEQUENCE [LARGE SCALE GENOMIC DNA]</scope>
    <source>
        <strain evidence="13 14">HSLHS9</strain>
    </source>
</reference>
<keyword evidence="4 8" id="KW-0812">Transmembrane</keyword>
<keyword evidence="2 8" id="KW-0813">Transport</keyword>
<dbReference type="InterPro" id="IPR036942">
    <property type="entry name" value="Beta-barrel_TonB_sf"/>
</dbReference>
<keyword evidence="14" id="KW-1185">Reference proteome</keyword>
<keyword evidence="10" id="KW-0732">Signal</keyword>